<feature type="region of interest" description="Disordered" evidence="1">
    <location>
        <begin position="123"/>
        <end position="168"/>
    </location>
</feature>
<dbReference type="RefSeq" id="XP_031565816.1">
    <property type="nucleotide sequence ID" value="XM_031709956.1"/>
</dbReference>
<dbReference type="OrthoDB" id="5955004at2759"/>
<organism evidence="3 4">
    <name type="scientific">Actinia tenebrosa</name>
    <name type="common">Australian red waratah sea anemone</name>
    <dbReference type="NCBI Taxonomy" id="6105"/>
    <lineage>
        <taxon>Eukaryota</taxon>
        <taxon>Metazoa</taxon>
        <taxon>Cnidaria</taxon>
        <taxon>Anthozoa</taxon>
        <taxon>Hexacorallia</taxon>
        <taxon>Actiniaria</taxon>
        <taxon>Actiniidae</taxon>
        <taxon>Actinia</taxon>
    </lineage>
</organism>
<dbReference type="PROSITE" id="PS50003">
    <property type="entry name" value="PH_DOMAIN"/>
    <property type="match status" value="1"/>
</dbReference>
<dbReference type="KEGG" id="aten:116300974"/>
<feature type="region of interest" description="Disordered" evidence="1">
    <location>
        <begin position="257"/>
        <end position="276"/>
    </location>
</feature>
<dbReference type="CDD" id="cd00821">
    <property type="entry name" value="PH"/>
    <property type="match status" value="1"/>
</dbReference>
<gene>
    <name evidence="4" type="primary">LOC116300974</name>
</gene>
<protein>
    <submittedName>
        <fullName evidence="4">Uncharacterized protein LOC116300974</fullName>
    </submittedName>
</protein>
<evidence type="ECO:0000313" key="3">
    <source>
        <dbReference type="Proteomes" id="UP000515163"/>
    </source>
</evidence>
<dbReference type="InterPro" id="IPR011993">
    <property type="entry name" value="PH-like_dom_sf"/>
</dbReference>
<accession>A0A6P8IGH1</accession>
<dbReference type="GeneID" id="116300974"/>
<keyword evidence="3" id="KW-1185">Reference proteome</keyword>
<dbReference type="AlphaFoldDB" id="A0A6P8IGH1"/>
<feature type="compositionally biased region" description="Polar residues" evidence="1">
    <location>
        <begin position="226"/>
        <end position="239"/>
    </location>
</feature>
<feature type="domain" description="PH" evidence="2">
    <location>
        <begin position="3"/>
        <end position="99"/>
    </location>
</feature>
<feature type="compositionally biased region" description="Basic and acidic residues" evidence="1">
    <location>
        <begin position="136"/>
        <end position="164"/>
    </location>
</feature>
<dbReference type="Pfam" id="PF00169">
    <property type="entry name" value="PH"/>
    <property type="match status" value="1"/>
</dbReference>
<dbReference type="SMART" id="SM00233">
    <property type="entry name" value="PH"/>
    <property type="match status" value="1"/>
</dbReference>
<dbReference type="InterPro" id="IPR001849">
    <property type="entry name" value="PH_domain"/>
</dbReference>
<reference evidence="4" key="1">
    <citation type="submission" date="2025-08" db="UniProtKB">
        <authorList>
            <consortium name="RefSeq"/>
        </authorList>
    </citation>
    <scope>IDENTIFICATION</scope>
    <source>
        <tissue evidence="4">Tentacle</tissue>
    </source>
</reference>
<feature type="compositionally biased region" description="Basic and acidic residues" evidence="1">
    <location>
        <begin position="205"/>
        <end position="225"/>
    </location>
</feature>
<feature type="region of interest" description="Disordered" evidence="1">
    <location>
        <begin position="190"/>
        <end position="242"/>
    </location>
</feature>
<dbReference type="InParanoid" id="A0A6P8IGH1"/>
<evidence type="ECO:0000313" key="4">
    <source>
        <dbReference type="RefSeq" id="XP_031565816.1"/>
    </source>
</evidence>
<evidence type="ECO:0000256" key="1">
    <source>
        <dbReference type="SAM" id="MobiDB-lite"/>
    </source>
</evidence>
<dbReference type="Proteomes" id="UP000515163">
    <property type="component" value="Unplaced"/>
</dbReference>
<evidence type="ECO:0000259" key="2">
    <source>
        <dbReference type="PROSITE" id="PS50003"/>
    </source>
</evidence>
<sequence>MGEVYYDDLIKKRELKDRWVQFWARLIGEKIYLYVSKDCKELDFCEIIWLSSCSRCTLLKRRNYSFRFRLTTSEGNYYFKCDSNLQRHRWIHMIHLACSGRSPELPPNHINMRCCYQDKEPNEIGNGKDKRKSHRRENINEERAPEMSDGKEASGEDEVSKDCSRAASAEDVELRGSKLIIDENNRSIASEESVIPEEMTTNSERTCKESENELKEEKEPCEMANDKTTTASSSEDSPATRQTFSFKTFTFSSFRKSLRRQSYPPKQSKELTQSKDQIKSVSYANFEDKIKYSMDNPAFTDDDSLDNVEGSTCTESYPKTKIINVVSCRD</sequence>
<feature type="compositionally biased region" description="Basic and acidic residues" evidence="1">
    <location>
        <begin position="267"/>
        <end position="276"/>
    </location>
</feature>
<dbReference type="SUPFAM" id="SSF50729">
    <property type="entry name" value="PH domain-like"/>
    <property type="match status" value="1"/>
</dbReference>
<proteinExistence type="predicted"/>
<dbReference type="Gene3D" id="2.30.29.30">
    <property type="entry name" value="Pleckstrin-homology domain (PH domain)/Phosphotyrosine-binding domain (PTB)"/>
    <property type="match status" value="1"/>
</dbReference>
<name>A0A6P8IGH1_ACTTE</name>